<dbReference type="AlphaFoldDB" id="A0AAW5E995"/>
<keyword evidence="3" id="KW-1185">Reference proteome</keyword>
<organism evidence="2 3">
    <name type="scientific">Fredinandcohnia quinoae</name>
    <dbReference type="NCBI Taxonomy" id="2918902"/>
    <lineage>
        <taxon>Bacteria</taxon>
        <taxon>Bacillati</taxon>
        <taxon>Bacillota</taxon>
        <taxon>Bacilli</taxon>
        <taxon>Bacillales</taxon>
        <taxon>Bacillaceae</taxon>
        <taxon>Fredinandcohnia</taxon>
    </lineage>
</organism>
<evidence type="ECO:0000313" key="3">
    <source>
        <dbReference type="Proteomes" id="UP001431131"/>
    </source>
</evidence>
<name>A0AAW5E995_9BACI</name>
<sequence>MSIIKLTLSALQDRLKEDRFYIQNTLGYTSRVAFKLNKGIKEATLLNLAKNMDINLPVDYKEFLIEHNGAELFIDQKAGTRFRLLSINEIEEYKEMMDYPEGWFPIAIGFEGSILIINSNNFAQNKRANDYIYWLETGESFEECTSLNMNFEMWLDFFIVSQGSKFWEWSIYNSEKYYTANDLI</sequence>
<protein>
    <submittedName>
        <fullName evidence="2">SMI1/KNR4 family protein</fullName>
    </submittedName>
</protein>
<comment type="caution">
    <text evidence="2">The sequence shown here is derived from an EMBL/GenBank/DDBJ whole genome shotgun (WGS) entry which is preliminary data.</text>
</comment>
<dbReference type="SUPFAM" id="SSF160631">
    <property type="entry name" value="SMI1/KNR4-like"/>
    <property type="match status" value="1"/>
</dbReference>
<dbReference type="RefSeq" id="WP_240255881.1">
    <property type="nucleotide sequence ID" value="NZ_JAKTTI010000016.1"/>
</dbReference>
<proteinExistence type="predicted"/>
<dbReference type="InterPro" id="IPR018958">
    <property type="entry name" value="Knr4/Smi1-like_dom"/>
</dbReference>
<accession>A0AAW5E995</accession>
<dbReference type="Proteomes" id="UP001431131">
    <property type="component" value="Unassembled WGS sequence"/>
</dbReference>
<feature type="domain" description="Knr4/Smi1-like" evidence="1">
    <location>
        <begin position="39"/>
        <end position="157"/>
    </location>
</feature>
<evidence type="ECO:0000313" key="2">
    <source>
        <dbReference type="EMBL" id="MCH1625961.1"/>
    </source>
</evidence>
<gene>
    <name evidence="2" type="ORF">MJG50_11530</name>
</gene>
<dbReference type="SMART" id="SM00860">
    <property type="entry name" value="SMI1_KNR4"/>
    <property type="match status" value="1"/>
</dbReference>
<dbReference type="Gene3D" id="3.40.1580.10">
    <property type="entry name" value="SMI1/KNR4-like"/>
    <property type="match status" value="1"/>
</dbReference>
<reference evidence="2" key="1">
    <citation type="submission" date="2022-02" db="EMBL/GenBank/DDBJ databases">
        <title>Fredinandcohnia quinoae sp. nov. isolated from Chenopodium quinoa seeds.</title>
        <authorList>
            <person name="Saati-Santamaria Z."/>
            <person name="Flores-Felix J.D."/>
            <person name="Igual J.M."/>
            <person name="Velazquez E."/>
            <person name="Garcia-Fraile P."/>
            <person name="Martinez-Molina E."/>
        </authorList>
    </citation>
    <scope>NUCLEOTIDE SEQUENCE</scope>
    <source>
        <strain evidence="2">SECRCQ15</strain>
    </source>
</reference>
<dbReference type="InterPro" id="IPR037883">
    <property type="entry name" value="Knr4/Smi1-like_sf"/>
</dbReference>
<dbReference type="Pfam" id="PF09346">
    <property type="entry name" value="SMI1_KNR4"/>
    <property type="match status" value="1"/>
</dbReference>
<evidence type="ECO:0000259" key="1">
    <source>
        <dbReference type="SMART" id="SM00860"/>
    </source>
</evidence>
<dbReference type="EMBL" id="JAKTTI010000016">
    <property type="protein sequence ID" value="MCH1625961.1"/>
    <property type="molecule type" value="Genomic_DNA"/>
</dbReference>